<dbReference type="Pfam" id="PF03099">
    <property type="entry name" value="BPL_LplA_LipB"/>
    <property type="match status" value="1"/>
</dbReference>
<evidence type="ECO:0000256" key="1">
    <source>
        <dbReference type="ARBA" id="ARBA00022598"/>
    </source>
</evidence>
<dbReference type="GO" id="GO:0005737">
    <property type="term" value="C:cytoplasm"/>
    <property type="evidence" value="ECO:0007669"/>
    <property type="project" value="TreeGrafter"/>
</dbReference>
<sequence>VVQDLRPIVRLLQSQRWISAAEIGKITGYFSEDLEQAMATLKARGLHLECDAEQGYRLKTSATLIDKSRLTRLLQDEGLVSATRVSVVDVVDSTNRRLLDWGDPVTLHGQVCIAEYQSDGRGRRGRPWFGLGYQDLALSLAWRMKQGAAELSAVSLVAGLAVCDCLKDIGLSGVCLKWPNDVMSPVGKLAGILVETKSMELGYLHVVIGIGINIHNASVVKAKVGQPITDLSSMMGSIPDRTLLSAKLLSRLSCELEKIDRSGFSDYVQKWNKRDAYMGRAVIGTIGNQKIQGEGLGVDDSGAYRVRDDYGCIHRLIAGEVRLRRVADGPTEDHHA</sequence>
<feature type="non-terminal residue" evidence="3">
    <location>
        <position position="336"/>
    </location>
</feature>
<feature type="domain" description="BPL/LPL catalytic" evidence="2">
    <location>
        <begin position="64"/>
        <end position="260"/>
    </location>
</feature>
<evidence type="ECO:0000259" key="2">
    <source>
        <dbReference type="PROSITE" id="PS51733"/>
    </source>
</evidence>
<reference evidence="3" key="1">
    <citation type="submission" date="2018-05" db="EMBL/GenBank/DDBJ databases">
        <authorList>
            <person name="Lanie J.A."/>
            <person name="Ng W.-L."/>
            <person name="Kazmierczak K.M."/>
            <person name="Andrzejewski T.M."/>
            <person name="Davidsen T.M."/>
            <person name="Wayne K.J."/>
            <person name="Tettelin H."/>
            <person name="Glass J.I."/>
            <person name="Rusch D."/>
            <person name="Podicherti R."/>
            <person name="Tsui H.-C.T."/>
            <person name="Winkler M.E."/>
        </authorList>
    </citation>
    <scope>NUCLEOTIDE SEQUENCE</scope>
</reference>
<dbReference type="EMBL" id="UINC01056572">
    <property type="protein sequence ID" value="SVB76763.1"/>
    <property type="molecule type" value="Genomic_DNA"/>
</dbReference>
<dbReference type="SUPFAM" id="SSF55681">
    <property type="entry name" value="Class II aaRS and biotin synthetases"/>
    <property type="match status" value="1"/>
</dbReference>
<dbReference type="AlphaFoldDB" id="A0A382GQ85"/>
<dbReference type="Gene3D" id="3.30.930.10">
    <property type="entry name" value="Bira Bifunctional Protein, Domain 2"/>
    <property type="match status" value="1"/>
</dbReference>
<dbReference type="InterPro" id="IPR036388">
    <property type="entry name" value="WH-like_DNA-bd_sf"/>
</dbReference>
<dbReference type="Gene3D" id="1.10.10.10">
    <property type="entry name" value="Winged helix-like DNA-binding domain superfamily/Winged helix DNA-binding domain"/>
    <property type="match status" value="1"/>
</dbReference>
<gene>
    <name evidence="3" type="ORF">METZ01_LOCUS229617</name>
</gene>
<keyword evidence="1" id="KW-0436">Ligase</keyword>
<dbReference type="SUPFAM" id="SSF50037">
    <property type="entry name" value="C-terminal domain of transcriptional repressors"/>
    <property type="match status" value="1"/>
</dbReference>
<dbReference type="InterPro" id="IPR004408">
    <property type="entry name" value="Biotin_CoA_COase_ligase"/>
</dbReference>
<protein>
    <recommendedName>
        <fullName evidence="2">BPL/LPL catalytic domain-containing protein</fullName>
    </recommendedName>
</protein>
<evidence type="ECO:0000313" key="3">
    <source>
        <dbReference type="EMBL" id="SVB76763.1"/>
    </source>
</evidence>
<proteinExistence type="predicted"/>
<organism evidence="3">
    <name type="scientific">marine metagenome</name>
    <dbReference type="NCBI Taxonomy" id="408172"/>
    <lineage>
        <taxon>unclassified sequences</taxon>
        <taxon>metagenomes</taxon>
        <taxon>ecological metagenomes</taxon>
    </lineage>
</organism>
<dbReference type="GO" id="GO:0004077">
    <property type="term" value="F:biotin--[biotin carboxyl-carrier protein] ligase activity"/>
    <property type="evidence" value="ECO:0007669"/>
    <property type="project" value="InterPro"/>
</dbReference>
<dbReference type="PANTHER" id="PTHR12835:SF5">
    <property type="entry name" value="BIOTIN--PROTEIN LIGASE"/>
    <property type="match status" value="1"/>
</dbReference>
<dbReference type="InterPro" id="IPR045864">
    <property type="entry name" value="aa-tRNA-synth_II/BPL/LPL"/>
</dbReference>
<dbReference type="InterPro" id="IPR004143">
    <property type="entry name" value="BPL_LPL_catalytic"/>
</dbReference>
<dbReference type="InterPro" id="IPR008988">
    <property type="entry name" value="Transcriptional_repressor_C"/>
</dbReference>
<dbReference type="PROSITE" id="PS51733">
    <property type="entry name" value="BPL_LPL_CATALYTIC"/>
    <property type="match status" value="1"/>
</dbReference>
<name>A0A382GQ85_9ZZZZ</name>
<dbReference type="Gene3D" id="2.30.30.100">
    <property type="match status" value="1"/>
</dbReference>
<accession>A0A382GQ85</accession>
<dbReference type="NCBIfam" id="TIGR00121">
    <property type="entry name" value="birA_ligase"/>
    <property type="match status" value="1"/>
</dbReference>
<dbReference type="PANTHER" id="PTHR12835">
    <property type="entry name" value="BIOTIN PROTEIN LIGASE"/>
    <property type="match status" value="1"/>
</dbReference>
<feature type="non-terminal residue" evidence="3">
    <location>
        <position position="1"/>
    </location>
</feature>
<dbReference type="CDD" id="cd16442">
    <property type="entry name" value="BPL"/>
    <property type="match status" value="1"/>
</dbReference>